<proteinExistence type="predicted"/>
<accession>A0ACC0HCT6</accession>
<comment type="caution">
    <text evidence="1">The sequence shown here is derived from an EMBL/GenBank/DDBJ whole genome shotgun (WGS) entry which is preliminary data.</text>
</comment>
<sequence length="326" mass="37995">MEEIAENNLMTEHRVNQFRTLLFMELGKEVFHYVGIDWWLEEVKFLIQPWWEIDSHNVRHMVLVKLVKAMEVNRKCVRSILGLHETENWPTLQMSSMDLLIWNCRGAGNDRFRRNLSELVQMHKSDMLILMETKVELNSMGMFFNNLGYTVSTHVDPIGRSGGIWLLWIPSQVNVRVNEASSQMITATISRQEYPEWVLSAIYANPNIKMRDELWKDLDTIAQNIQAPWMVAGDFNDCSSSADKRSLLSHQGQTSSQNHRRSQKFTDKLFVVISSYLFSFLSHQIPGRRHKFCVSCHVIDSQRNNRSITAKHKKKKKASNPKKNSQ</sequence>
<evidence type="ECO:0000313" key="2">
    <source>
        <dbReference type="Proteomes" id="UP001060215"/>
    </source>
</evidence>
<name>A0ACC0HCT6_9ERIC</name>
<dbReference type="EMBL" id="CM045762">
    <property type="protein sequence ID" value="KAI8010718.1"/>
    <property type="molecule type" value="Genomic_DNA"/>
</dbReference>
<keyword evidence="2" id="KW-1185">Reference proteome</keyword>
<protein>
    <submittedName>
        <fullName evidence="1">Uncharacterized protein</fullName>
    </submittedName>
</protein>
<evidence type="ECO:0000313" key="1">
    <source>
        <dbReference type="EMBL" id="KAI8010718.1"/>
    </source>
</evidence>
<gene>
    <name evidence="1" type="ORF">LOK49_LG06G03065</name>
</gene>
<reference evidence="1 2" key="1">
    <citation type="journal article" date="2022" name="Plant J.">
        <title>Chromosome-level genome of Camellia lanceoleosa provides a valuable resource for understanding genome evolution and self-incompatibility.</title>
        <authorList>
            <person name="Gong W."/>
            <person name="Xiao S."/>
            <person name="Wang L."/>
            <person name="Liao Z."/>
            <person name="Chang Y."/>
            <person name="Mo W."/>
            <person name="Hu G."/>
            <person name="Li W."/>
            <person name="Zhao G."/>
            <person name="Zhu H."/>
            <person name="Hu X."/>
            <person name="Ji K."/>
            <person name="Xiang X."/>
            <person name="Song Q."/>
            <person name="Yuan D."/>
            <person name="Jin S."/>
            <person name="Zhang L."/>
        </authorList>
    </citation>
    <scope>NUCLEOTIDE SEQUENCE [LARGE SCALE GENOMIC DNA]</scope>
    <source>
        <strain evidence="1">SQ_2022a</strain>
    </source>
</reference>
<dbReference type="Proteomes" id="UP001060215">
    <property type="component" value="Chromosome 5"/>
</dbReference>
<organism evidence="1 2">
    <name type="scientific">Camellia lanceoleosa</name>
    <dbReference type="NCBI Taxonomy" id="1840588"/>
    <lineage>
        <taxon>Eukaryota</taxon>
        <taxon>Viridiplantae</taxon>
        <taxon>Streptophyta</taxon>
        <taxon>Embryophyta</taxon>
        <taxon>Tracheophyta</taxon>
        <taxon>Spermatophyta</taxon>
        <taxon>Magnoliopsida</taxon>
        <taxon>eudicotyledons</taxon>
        <taxon>Gunneridae</taxon>
        <taxon>Pentapetalae</taxon>
        <taxon>asterids</taxon>
        <taxon>Ericales</taxon>
        <taxon>Theaceae</taxon>
        <taxon>Camellia</taxon>
    </lineage>
</organism>